<dbReference type="InterPro" id="IPR036084">
    <property type="entry name" value="Ser_inhib-like_sf"/>
</dbReference>
<protein>
    <submittedName>
        <fullName evidence="3">Uncharacterized protein isoform X2</fullName>
    </submittedName>
</protein>
<dbReference type="RefSeq" id="XP_041630353.1">
    <property type="nucleotide sequence ID" value="XM_041774419.2"/>
</dbReference>
<feature type="domain" description="TIL" evidence="1">
    <location>
        <begin position="9"/>
        <end position="62"/>
    </location>
</feature>
<dbReference type="SUPFAM" id="SSF57567">
    <property type="entry name" value="Serine protease inhibitors"/>
    <property type="match status" value="1"/>
</dbReference>
<name>A0ABM3C4D3_DROKI</name>
<dbReference type="GeneID" id="121501891"/>
<dbReference type="Proteomes" id="UP001652661">
    <property type="component" value="Chromosome 3R"/>
</dbReference>
<sequence length="77" mass="8749">MDVACGDHEQRACLPCHEPTCSHPFVSEPNCRFLYLCHLGCGCSFGFLRDDDTNRCVPNHQCDTSQRPLPLQPPFRK</sequence>
<reference evidence="3" key="1">
    <citation type="submission" date="2025-08" db="UniProtKB">
        <authorList>
            <consortium name="RefSeq"/>
        </authorList>
    </citation>
    <scope>IDENTIFICATION</scope>
    <source>
        <strain evidence="3">14028-0561.14</strain>
        <tissue evidence="3">Whole fly</tissue>
    </source>
</reference>
<evidence type="ECO:0000313" key="3">
    <source>
        <dbReference type="RefSeq" id="XP_041630353.1"/>
    </source>
</evidence>
<gene>
    <name evidence="3" type="primary">LOC121501891</name>
</gene>
<dbReference type="Pfam" id="PF01826">
    <property type="entry name" value="TIL"/>
    <property type="match status" value="1"/>
</dbReference>
<organism evidence="2 3">
    <name type="scientific">Drosophila kikkawai</name>
    <name type="common">Fruit fly</name>
    <dbReference type="NCBI Taxonomy" id="30033"/>
    <lineage>
        <taxon>Eukaryota</taxon>
        <taxon>Metazoa</taxon>
        <taxon>Ecdysozoa</taxon>
        <taxon>Arthropoda</taxon>
        <taxon>Hexapoda</taxon>
        <taxon>Insecta</taxon>
        <taxon>Pterygota</taxon>
        <taxon>Neoptera</taxon>
        <taxon>Endopterygota</taxon>
        <taxon>Diptera</taxon>
        <taxon>Brachycera</taxon>
        <taxon>Muscomorpha</taxon>
        <taxon>Ephydroidea</taxon>
        <taxon>Drosophilidae</taxon>
        <taxon>Drosophila</taxon>
        <taxon>Sophophora</taxon>
    </lineage>
</organism>
<proteinExistence type="predicted"/>
<dbReference type="Gene3D" id="2.10.25.10">
    <property type="entry name" value="Laminin"/>
    <property type="match status" value="1"/>
</dbReference>
<evidence type="ECO:0000313" key="2">
    <source>
        <dbReference type="Proteomes" id="UP001652661"/>
    </source>
</evidence>
<evidence type="ECO:0000259" key="1">
    <source>
        <dbReference type="Pfam" id="PF01826"/>
    </source>
</evidence>
<dbReference type="InterPro" id="IPR002919">
    <property type="entry name" value="TIL_dom"/>
</dbReference>
<keyword evidence="2" id="KW-1185">Reference proteome</keyword>
<accession>A0ABM3C4D3</accession>